<dbReference type="AlphaFoldDB" id="A0A1M5SHW3"/>
<evidence type="ECO:0000256" key="1">
    <source>
        <dbReference type="ARBA" id="ARBA00022737"/>
    </source>
</evidence>
<dbReference type="InterPro" id="IPR051462">
    <property type="entry name" value="CBS_domain-containing"/>
</dbReference>
<dbReference type="Gene3D" id="3.10.580.10">
    <property type="entry name" value="CBS-domain"/>
    <property type="match status" value="1"/>
</dbReference>
<dbReference type="SMART" id="SM00116">
    <property type="entry name" value="CBS"/>
    <property type="match status" value="2"/>
</dbReference>
<keyword evidence="5" id="KW-1185">Reference proteome</keyword>
<name>A0A1M5SHW3_9BACT</name>
<dbReference type="PANTHER" id="PTHR48108:SF34">
    <property type="entry name" value="CBS DOMAIN-CONTAINING PROTEIN YHCV"/>
    <property type="match status" value="1"/>
</dbReference>
<dbReference type="PANTHER" id="PTHR48108">
    <property type="entry name" value="CBS DOMAIN-CONTAINING PROTEIN CBSX2, CHLOROPLASTIC"/>
    <property type="match status" value="1"/>
</dbReference>
<dbReference type="RefSeq" id="WP_084540369.1">
    <property type="nucleotide sequence ID" value="NZ_FQXS01000001.1"/>
</dbReference>
<dbReference type="PROSITE" id="PS51371">
    <property type="entry name" value="CBS"/>
    <property type="match status" value="2"/>
</dbReference>
<dbReference type="InterPro" id="IPR000644">
    <property type="entry name" value="CBS_dom"/>
</dbReference>
<protein>
    <submittedName>
        <fullName evidence="4">Acetoin utilization protein AcuB</fullName>
    </submittedName>
</protein>
<organism evidence="4 5">
    <name type="scientific">Desulfofustis glycolicus DSM 9705</name>
    <dbReference type="NCBI Taxonomy" id="1121409"/>
    <lineage>
        <taxon>Bacteria</taxon>
        <taxon>Pseudomonadati</taxon>
        <taxon>Thermodesulfobacteriota</taxon>
        <taxon>Desulfobulbia</taxon>
        <taxon>Desulfobulbales</taxon>
        <taxon>Desulfocapsaceae</taxon>
        <taxon>Desulfofustis</taxon>
    </lineage>
</organism>
<evidence type="ECO:0000259" key="3">
    <source>
        <dbReference type="PROSITE" id="PS51371"/>
    </source>
</evidence>
<evidence type="ECO:0000313" key="5">
    <source>
        <dbReference type="Proteomes" id="UP000184139"/>
    </source>
</evidence>
<keyword evidence="1" id="KW-0677">Repeat</keyword>
<keyword evidence="2" id="KW-0129">CBS domain</keyword>
<dbReference type="Proteomes" id="UP000184139">
    <property type="component" value="Unassembled WGS sequence"/>
</dbReference>
<dbReference type="Pfam" id="PF00571">
    <property type="entry name" value="CBS"/>
    <property type="match status" value="2"/>
</dbReference>
<feature type="domain" description="CBS" evidence="3">
    <location>
        <begin position="81"/>
        <end position="136"/>
    </location>
</feature>
<gene>
    <name evidence="4" type="ORF">SAMN02745124_00351</name>
</gene>
<accession>A0A1M5SHW3</accession>
<dbReference type="SUPFAM" id="SSF54631">
    <property type="entry name" value="CBS-domain pair"/>
    <property type="match status" value="1"/>
</dbReference>
<evidence type="ECO:0000313" key="4">
    <source>
        <dbReference type="EMBL" id="SHH37858.1"/>
    </source>
</evidence>
<dbReference type="CDD" id="cd04584">
    <property type="entry name" value="CBS_pair_AcuB_like"/>
    <property type="match status" value="1"/>
</dbReference>
<evidence type="ECO:0000256" key="2">
    <source>
        <dbReference type="PROSITE-ProRule" id="PRU00703"/>
    </source>
</evidence>
<dbReference type="STRING" id="1121409.SAMN02745124_00351"/>
<feature type="domain" description="CBS" evidence="3">
    <location>
        <begin position="7"/>
        <end position="62"/>
    </location>
</feature>
<dbReference type="OrthoDB" id="9780653at2"/>
<dbReference type="EMBL" id="FQXS01000001">
    <property type="protein sequence ID" value="SHH37858.1"/>
    <property type="molecule type" value="Genomic_DNA"/>
</dbReference>
<sequence>MYVELWMKRDVVSISPETSLAEARELFGKHRIRRLPVVREDVLVGIVSPGDIEKVMPSSLDSDNSQEGEYLSTTTPIGAVMTSSPITVSPDDALLEAVEKMRRNKIDGLPVVESGRLVGIISITNVLDAFLDIMTTEGAGTRLDLKIDHRPESFFKMIKAFQRHNKEILAIIQHHDFSREQQLVSIEIRGRESEELLNQLWDNGVTVERVTPTF</sequence>
<proteinExistence type="predicted"/>
<reference evidence="4 5" key="1">
    <citation type="submission" date="2016-11" db="EMBL/GenBank/DDBJ databases">
        <authorList>
            <person name="Jaros S."/>
            <person name="Januszkiewicz K."/>
            <person name="Wedrychowicz H."/>
        </authorList>
    </citation>
    <scope>NUCLEOTIDE SEQUENCE [LARGE SCALE GENOMIC DNA]</scope>
    <source>
        <strain evidence="4 5">DSM 9705</strain>
    </source>
</reference>
<dbReference type="InterPro" id="IPR046342">
    <property type="entry name" value="CBS_dom_sf"/>
</dbReference>